<keyword evidence="1" id="KW-1133">Transmembrane helix</keyword>
<feature type="transmembrane region" description="Helical" evidence="1">
    <location>
        <begin position="91"/>
        <end position="109"/>
    </location>
</feature>
<accession>A0A1G2QQA6</accession>
<organism evidence="2 3">
    <name type="scientific">Candidatus Wildermuthbacteria bacterium GWA2_46_15</name>
    <dbReference type="NCBI Taxonomy" id="1802443"/>
    <lineage>
        <taxon>Bacteria</taxon>
        <taxon>Candidatus Wildermuthiibacteriota</taxon>
    </lineage>
</organism>
<gene>
    <name evidence="2" type="ORF">A2117_02180</name>
</gene>
<dbReference type="Proteomes" id="UP000179245">
    <property type="component" value="Unassembled WGS sequence"/>
</dbReference>
<evidence type="ECO:0000313" key="2">
    <source>
        <dbReference type="EMBL" id="OHA62172.1"/>
    </source>
</evidence>
<protein>
    <recommendedName>
        <fullName evidence="4">Phage holin family protein</fullName>
    </recommendedName>
</protein>
<feature type="transmembrane region" description="Helical" evidence="1">
    <location>
        <begin position="34"/>
        <end position="52"/>
    </location>
</feature>
<feature type="transmembrane region" description="Helical" evidence="1">
    <location>
        <begin position="59"/>
        <end position="79"/>
    </location>
</feature>
<evidence type="ECO:0000256" key="1">
    <source>
        <dbReference type="SAM" id="Phobius"/>
    </source>
</evidence>
<proteinExistence type="predicted"/>
<dbReference type="PANTHER" id="PTHR37309">
    <property type="entry name" value="SLR0284 PROTEIN"/>
    <property type="match status" value="1"/>
</dbReference>
<dbReference type="PANTHER" id="PTHR37309:SF1">
    <property type="entry name" value="SLR0284 PROTEIN"/>
    <property type="match status" value="1"/>
</dbReference>
<dbReference type="STRING" id="1802443.A2117_02180"/>
<evidence type="ECO:0008006" key="4">
    <source>
        <dbReference type="Google" id="ProtNLM"/>
    </source>
</evidence>
<keyword evidence="1" id="KW-0812">Transmembrane</keyword>
<reference evidence="2 3" key="1">
    <citation type="journal article" date="2016" name="Nat. Commun.">
        <title>Thousands of microbial genomes shed light on interconnected biogeochemical processes in an aquifer system.</title>
        <authorList>
            <person name="Anantharaman K."/>
            <person name="Brown C.T."/>
            <person name="Hug L.A."/>
            <person name="Sharon I."/>
            <person name="Castelle C.J."/>
            <person name="Probst A.J."/>
            <person name="Thomas B.C."/>
            <person name="Singh A."/>
            <person name="Wilkins M.J."/>
            <person name="Karaoz U."/>
            <person name="Brodie E.L."/>
            <person name="Williams K.H."/>
            <person name="Hubbard S.S."/>
            <person name="Banfield J.F."/>
        </authorList>
    </citation>
    <scope>NUCLEOTIDE SEQUENCE [LARGE SCALE GENOMIC DNA]</scope>
</reference>
<comment type="caution">
    <text evidence="2">The sequence shown here is derived from an EMBL/GenBank/DDBJ whole genome shotgun (WGS) entry which is preliminary data.</text>
</comment>
<name>A0A1G2QQA6_9BACT</name>
<dbReference type="EMBL" id="MHTO01000019">
    <property type="protein sequence ID" value="OHA62172.1"/>
    <property type="molecule type" value="Genomic_DNA"/>
</dbReference>
<sequence length="115" mass="12741">MWSLLLQIAGSTAGLWLADRFVPGVDVLGDGKTFVLIGAVLGAVNFFLRPLLNVLTLPLKILTLGLFGFIINMLLVWLVDIAFTELVITGIVPLFWTTVIIWLVIFALTKWMPDK</sequence>
<dbReference type="Pfam" id="PF04020">
    <property type="entry name" value="Phage_holin_4_2"/>
    <property type="match status" value="1"/>
</dbReference>
<evidence type="ECO:0000313" key="3">
    <source>
        <dbReference type="Proteomes" id="UP000179245"/>
    </source>
</evidence>
<dbReference type="AlphaFoldDB" id="A0A1G2QQA6"/>
<dbReference type="InterPro" id="IPR007165">
    <property type="entry name" value="Phage_holin_4_2"/>
</dbReference>
<keyword evidence="1" id="KW-0472">Membrane</keyword>